<keyword evidence="4" id="KW-1185">Reference proteome</keyword>
<organism evidence="3 4">
    <name type="scientific">Listeria fleischmannii 1991</name>
    <dbReference type="NCBI Taxonomy" id="1430899"/>
    <lineage>
        <taxon>Bacteria</taxon>
        <taxon>Bacillati</taxon>
        <taxon>Bacillota</taxon>
        <taxon>Bacilli</taxon>
        <taxon>Bacillales</taxon>
        <taxon>Listeriaceae</taxon>
        <taxon>Listeria</taxon>
    </lineage>
</organism>
<dbReference type="CDD" id="cd01399">
    <property type="entry name" value="GlcN6P_deaminase"/>
    <property type="match status" value="1"/>
</dbReference>
<dbReference type="EMBL" id="AZHO01000019">
    <property type="protein sequence ID" value="KMT59429.1"/>
    <property type="molecule type" value="Genomic_DNA"/>
</dbReference>
<dbReference type="SUPFAM" id="SSF100950">
    <property type="entry name" value="NagB/RpiA/CoA transferase-like"/>
    <property type="match status" value="1"/>
</dbReference>
<dbReference type="AlphaFoldDB" id="A0A0J8GEM1"/>
<evidence type="ECO:0000313" key="3">
    <source>
        <dbReference type="EMBL" id="KMT59429.1"/>
    </source>
</evidence>
<dbReference type="PROSITE" id="PS01161">
    <property type="entry name" value="GLC_GALNAC_ISOMERASE"/>
    <property type="match status" value="1"/>
</dbReference>
<dbReference type="InterPro" id="IPR018321">
    <property type="entry name" value="Glucosamine6P_isomerase_CS"/>
</dbReference>
<dbReference type="InterPro" id="IPR004547">
    <property type="entry name" value="Glucosamine6P_isomerase"/>
</dbReference>
<accession>A0A0J8GEM1</accession>
<evidence type="ECO:0000313" key="4">
    <source>
        <dbReference type="Proteomes" id="UP000052258"/>
    </source>
</evidence>
<protein>
    <submittedName>
        <fullName evidence="3">6-phosphogluconolactonase</fullName>
    </submittedName>
</protein>
<dbReference type="GO" id="GO:0004342">
    <property type="term" value="F:glucosamine-6-phosphate deaminase activity"/>
    <property type="evidence" value="ECO:0007669"/>
    <property type="project" value="InterPro"/>
</dbReference>
<dbReference type="Pfam" id="PF01182">
    <property type="entry name" value="Glucosamine_iso"/>
    <property type="match status" value="1"/>
</dbReference>
<dbReference type="GO" id="GO:0006044">
    <property type="term" value="P:N-acetylglucosamine metabolic process"/>
    <property type="evidence" value="ECO:0007669"/>
    <property type="project" value="InterPro"/>
</dbReference>
<dbReference type="OrthoDB" id="9810967at2"/>
<keyword evidence="1" id="KW-0119">Carbohydrate metabolism</keyword>
<dbReference type="PANTHER" id="PTHR42892">
    <property type="entry name" value="GLUCOSAMINE-6-PHOSPHATE DEAMINASE-LIKE PROTEIN BT_0258-RELATED"/>
    <property type="match status" value="1"/>
</dbReference>
<name>A0A0J8GEM1_9LIST</name>
<evidence type="ECO:0000256" key="1">
    <source>
        <dbReference type="ARBA" id="ARBA00023277"/>
    </source>
</evidence>
<dbReference type="GO" id="GO:0005975">
    <property type="term" value="P:carbohydrate metabolic process"/>
    <property type="evidence" value="ECO:0007669"/>
    <property type="project" value="InterPro"/>
</dbReference>
<dbReference type="InterPro" id="IPR006148">
    <property type="entry name" value="Glc/Gal-6P_isomerase"/>
</dbReference>
<dbReference type="Gene3D" id="3.40.50.1360">
    <property type="match status" value="1"/>
</dbReference>
<dbReference type="RefSeq" id="WP_007472337.1">
    <property type="nucleotide sequence ID" value="NZ_KQ130615.1"/>
</dbReference>
<evidence type="ECO:0000259" key="2">
    <source>
        <dbReference type="Pfam" id="PF01182"/>
    </source>
</evidence>
<sequence length="241" mass="26416">MKLIVEQDYAAMSRVAANVLLGKMYQQNRVNLAITAGNTPIKMYEYLVQEVKNKPYLDHVHYYNFDEIPYAGEEGFGVTMTHLNQLFFHPAAISEKQIHVLDEKNYTEQDARILADGGLDLILLGIGEDGHFCGNLPGTTEFTDMTTRVSADALPGMCEVLIQEVGGASSKCPDFYVTMGPKSVMAAKSIVLIANGRKKAAIIKKAFFGPVDSHVPASILQLHPQLTVILDAEAASELDIL</sequence>
<dbReference type="InterPro" id="IPR052960">
    <property type="entry name" value="GlcN6P_deaminase-like"/>
</dbReference>
<dbReference type="NCBIfam" id="NF009022">
    <property type="entry name" value="PRK12358.1"/>
    <property type="match status" value="1"/>
</dbReference>
<gene>
    <name evidence="3" type="ORF">X560_1368</name>
</gene>
<dbReference type="Proteomes" id="UP000052258">
    <property type="component" value="Unassembled WGS sequence"/>
</dbReference>
<proteinExistence type="predicted"/>
<comment type="caution">
    <text evidence="3">The sequence shown here is derived from an EMBL/GenBank/DDBJ whole genome shotgun (WGS) entry which is preliminary data.</text>
</comment>
<feature type="domain" description="Glucosamine/galactosamine-6-phosphate isomerase" evidence="2">
    <location>
        <begin position="16"/>
        <end position="221"/>
    </location>
</feature>
<dbReference type="PANTHER" id="PTHR42892:SF1">
    <property type="entry name" value="GLUCOSAMINE-6-PHOSPHATE ISOMERASE"/>
    <property type="match status" value="1"/>
</dbReference>
<reference evidence="3 4" key="1">
    <citation type="journal article" date="2015" name="Genome Biol. Evol.">
        <title>Comparative Genomics of Listeria Sensu Lato: Genus-Wide Differences in Evolutionary Dynamics and the Progressive Gain of Complex, Potentially Pathogenicity-Related Traits through Lateral Gene Transfer.</title>
        <authorList>
            <person name="Chiara M."/>
            <person name="Caruso M."/>
            <person name="D'Erchia A.M."/>
            <person name="Manzari C."/>
            <person name="Fraccalvieri R."/>
            <person name="Goffredo E."/>
            <person name="Latorre L."/>
            <person name="Miccolupo A."/>
            <person name="Padalino I."/>
            <person name="Santagada G."/>
            <person name="Chiocco D."/>
            <person name="Pesole G."/>
            <person name="Horner D.S."/>
            <person name="Parisi A."/>
        </authorList>
    </citation>
    <scope>NUCLEOTIDE SEQUENCE [LARGE SCALE GENOMIC DNA]</scope>
    <source>
        <strain evidence="3 4">1991</strain>
    </source>
</reference>
<dbReference type="InterPro" id="IPR037171">
    <property type="entry name" value="NagB/RpiA_transferase-like"/>
</dbReference>
<dbReference type="PATRIC" id="fig|1430899.3.peg.1571"/>